<comment type="caution">
    <text evidence="2">The sequence shown here is derived from an EMBL/GenBank/DDBJ whole genome shotgun (WGS) entry which is preliminary data.</text>
</comment>
<feature type="domain" description="DUF2087" evidence="1">
    <location>
        <begin position="14"/>
        <end position="80"/>
    </location>
</feature>
<keyword evidence="3" id="KW-1185">Reference proteome</keyword>
<dbReference type="InterPro" id="IPR018656">
    <property type="entry name" value="DUF2087"/>
</dbReference>
<evidence type="ECO:0000259" key="1">
    <source>
        <dbReference type="Pfam" id="PF09860"/>
    </source>
</evidence>
<proteinExistence type="predicted"/>
<gene>
    <name evidence="2" type="ORF">ACFPKY_09435</name>
</gene>
<dbReference type="Proteomes" id="UP001595956">
    <property type="component" value="Unassembled WGS sequence"/>
</dbReference>
<accession>A0ABW0N0R4</accession>
<evidence type="ECO:0000313" key="3">
    <source>
        <dbReference type="Proteomes" id="UP001595956"/>
    </source>
</evidence>
<dbReference type="RefSeq" id="WP_345172327.1">
    <property type="nucleotide sequence ID" value="NZ_BAABFQ010000003.1"/>
</dbReference>
<organism evidence="2 3">
    <name type="scientific">Nocardioides caricicola</name>
    <dbReference type="NCBI Taxonomy" id="634770"/>
    <lineage>
        <taxon>Bacteria</taxon>
        <taxon>Bacillati</taxon>
        <taxon>Actinomycetota</taxon>
        <taxon>Actinomycetes</taxon>
        <taxon>Propionibacteriales</taxon>
        <taxon>Nocardioidaceae</taxon>
        <taxon>Nocardioides</taxon>
    </lineage>
</organism>
<reference evidence="3" key="1">
    <citation type="journal article" date="2019" name="Int. J. Syst. Evol. Microbiol.">
        <title>The Global Catalogue of Microorganisms (GCM) 10K type strain sequencing project: providing services to taxonomists for standard genome sequencing and annotation.</title>
        <authorList>
            <consortium name="The Broad Institute Genomics Platform"/>
            <consortium name="The Broad Institute Genome Sequencing Center for Infectious Disease"/>
            <person name="Wu L."/>
            <person name="Ma J."/>
        </authorList>
    </citation>
    <scope>NUCLEOTIDE SEQUENCE [LARGE SCALE GENOMIC DNA]</scope>
    <source>
        <strain evidence="3">KACC 13778</strain>
    </source>
</reference>
<protein>
    <submittedName>
        <fullName evidence="2">DUF2087 domain-containing protein</fullName>
    </submittedName>
</protein>
<dbReference type="EMBL" id="JBHSMD010000002">
    <property type="protein sequence ID" value="MFC5493323.1"/>
    <property type="molecule type" value="Genomic_DNA"/>
</dbReference>
<name>A0ABW0N0R4_9ACTN</name>
<evidence type="ECO:0000313" key="2">
    <source>
        <dbReference type="EMBL" id="MFC5493323.1"/>
    </source>
</evidence>
<sequence length="87" mass="9798">MSDVLSRFLDAEGRLHTIPSKRAKLLVVLDHVAQVFEPGQRYAEAEVNLVLGRIHPDHAALRRYLVENGFLDREAGVYWRSGGTVDV</sequence>
<dbReference type="Pfam" id="PF09860">
    <property type="entry name" value="DUF2087"/>
    <property type="match status" value="1"/>
</dbReference>